<sequence length="91" mass="9864">MATPPCLKLACRLRQDAKGSKSHAESKRMRRRKAHGARNIGNENQRVPGLSVTDDSRECAARGTPVSITNTAPTNTAPPPFPSVLFPEGRQ</sequence>
<proteinExistence type="predicted"/>
<accession>A0A5C6NGK2</accession>
<reference evidence="2 3" key="1">
    <citation type="submission" date="2019-04" db="EMBL/GenBank/DDBJ databases">
        <title>Chromosome genome assembly for Takifugu flavidus.</title>
        <authorList>
            <person name="Xiao S."/>
        </authorList>
    </citation>
    <scope>NUCLEOTIDE SEQUENCE [LARGE SCALE GENOMIC DNA]</scope>
    <source>
        <strain evidence="2">HTHZ2018</strain>
        <tissue evidence="2">Muscle</tissue>
    </source>
</reference>
<organism evidence="2 3">
    <name type="scientific">Takifugu flavidus</name>
    <name type="common">sansaifugu</name>
    <dbReference type="NCBI Taxonomy" id="433684"/>
    <lineage>
        <taxon>Eukaryota</taxon>
        <taxon>Metazoa</taxon>
        <taxon>Chordata</taxon>
        <taxon>Craniata</taxon>
        <taxon>Vertebrata</taxon>
        <taxon>Euteleostomi</taxon>
        <taxon>Actinopterygii</taxon>
        <taxon>Neopterygii</taxon>
        <taxon>Teleostei</taxon>
        <taxon>Neoteleostei</taxon>
        <taxon>Acanthomorphata</taxon>
        <taxon>Eupercaria</taxon>
        <taxon>Tetraodontiformes</taxon>
        <taxon>Tetradontoidea</taxon>
        <taxon>Tetraodontidae</taxon>
        <taxon>Takifugu</taxon>
    </lineage>
</organism>
<evidence type="ECO:0000313" key="3">
    <source>
        <dbReference type="Proteomes" id="UP000324091"/>
    </source>
</evidence>
<dbReference type="EMBL" id="RHFK02000014">
    <property type="protein sequence ID" value="TWW65751.1"/>
    <property type="molecule type" value="Genomic_DNA"/>
</dbReference>
<evidence type="ECO:0000256" key="1">
    <source>
        <dbReference type="SAM" id="MobiDB-lite"/>
    </source>
</evidence>
<dbReference type="AlphaFoldDB" id="A0A5C6NGK2"/>
<feature type="region of interest" description="Disordered" evidence="1">
    <location>
        <begin position="13"/>
        <end position="91"/>
    </location>
</feature>
<name>A0A5C6NGK2_9TELE</name>
<protein>
    <submittedName>
        <fullName evidence="2">Uncharacterized protein</fullName>
    </submittedName>
</protein>
<feature type="compositionally biased region" description="Basic and acidic residues" evidence="1">
    <location>
        <begin position="13"/>
        <end position="27"/>
    </location>
</feature>
<comment type="caution">
    <text evidence="2">The sequence shown here is derived from an EMBL/GenBank/DDBJ whole genome shotgun (WGS) entry which is preliminary data.</text>
</comment>
<keyword evidence="3" id="KW-1185">Reference proteome</keyword>
<gene>
    <name evidence="2" type="ORF">D4764_21G0006510</name>
</gene>
<dbReference type="Proteomes" id="UP000324091">
    <property type="component" value="Chromosome 21"/>
</dbReference>
<evidence type="ECO:0000313" key="2">
    <source>
        <dbReference type="EMBL" id="TWW65751.1"/>
    </source>
</evidence>